<protein>
    <submittedName>
        <fullName evidence="1">Uncharacterized protein</fullName>
    </submittedName>
</protein>
<keyword evidence="2" id="KW-1185">Reference proteome</keyword>
<dbReference type="Proteomes" id="UP001055811">
    <property type="component" value="Linkage Group LG06"/>
</dbReference>
<evidence type="ECO:0000313" key="1">
    <source>
        <dbReference type="EMBL" id="KAI3721422.1"/>
    </source>
</evidence>
<organism evidence="1 2">
    <name type="scientific">Cichorium intybus</name>
    <name type="common">Chicory</name>
    <dbReference type="NCBI Taxonomy" id="13427"/>
    <lineage>
        <taxon>Eukaryota</taxon>
        <taxon>Viridiplantae</taxon>
        <taxon>Streptophyta</taxon>
        <taxon>Embryophyta</taxon>
        <taxon>Tracheophyta</taxon>
        <taxon>Spermatophyta</taxon>
        <taxon>Magnoliopsida</taxon>
        <taxon>eudicotyledons</taxon>
        <taxon>Gunneridae</taxon>
        <taxon>Pentapetalae</taxon>
        <taxon>asterids</taxon>
        <taxon>campanulids</taxon>
        <taxon>Asterales</taxon>
        <taxon>Asteraceae</taxon>
        <taxon>Cichorioideae</taxon>
        <taxon>Cichorieae</taxon>
        <taxon>Cichoriinae</taxon>
        <taxon>Cichorium</taxon>
    </lineage>
</organism>
<accession>A0ACB9BH72</accession>
<comment type="caution">
    <text evidence="1">The sequence shown here is derived from an EMBL/GenBank/DDBJ whole genome shotgun (WGS) entry which is preliminary data.</text>
</comment>
<dbReference type="EMBL" id="CM042014">
    <property type="protein sequence ID" value="KAI3721422.1"/>
    <property type="molecule type" value="Genomic_DNA"/>
</dbReference>
<gene>
    <name evidence="1" type="ORF">L2E82_32433</name>
</gene>
<reference evidence="1 2" key="2">
    <citation type="journal article" date="2022" name="Mol. Ecol. Resour.">
        <title>The genomes of chicory, endive, great burdock and yacon provide insights into Asteraceae paleo-polyploidization history and plant inulin production.</title>
        <authorList>
            <person name="Fan W."/>
            <person name="Wang S."/>
            <person name="Wang H."/>
            <person name="Wang A."/>
            <person name="Jiang F."/>
            <person name="Liu H."/>
            <person name="Zhao H."/>
            <person name="Xu D."/>
            <person name="Zhang Y."/>
        </authorList>
    </citation>
    <scope>NUCLEOTIDE SEQUENCE [LARGE SCALE GENOMIC DNA]</scope>
    <source>
        <strain evidence="2">cv. Punajuju</strain>
        <tissue evidence="1">Leaves</tissue>
    </source>
</reference>
<reference evidence="2" key="1">
    <citation type="journal article" date="2022" name="Mol. Ecol. Resour.">
        <title>The genomes of chicory, endive, great burdock and yacon provide insights into Asteraceae palaeo-polyploidization history and plant inulin production.</title>
        <authorList>
            <person name="Fan W."/>
            <person name="Wang S."/>
            <person name="Wang H."/>
            <person name="Wang A."/>
            <person name="Jiang F."/>
            <person name="Liu H."/>
            <person name="Zhao H."/>
            <person name="Xu D."/>
            <person name="Zhang Y."/>
        </authorList>
    </citation>
    <scope>NUCLEOTIDE SEQUENCE [LARGE SCALE GENOMIC DNA]</scope>
    <source>
        <strain evidence="2">cv. Punajuju</strain>
    </source>
</reference>
<name>A0ACB9BH72_CICIN</name>
<evidence type="ECO:0000313" key="2">
    <source>
        <dbReference type="Proteomes" id="UP001055811"/>
    </source>
</evidence>
<sequence length="327" mass="37549">MGGYTISLPDSIDLASRSTVSLQTGIKEIVSSGLSLPNHSGSSIAKSLTAIFGCQHRTHDWMSLTRENPWTNLAITLFSGSVTLLHPLRFDMRITSSLWFRLFKGEEKGKETTVDLTVKAETDVANLDPIVMIDFWRGWDYLEFEAKELVWGHDPVWVCILLADLEFQKRVWSPYNPDDTDAYLRYMLRKRLQWIKNDDKMIKQKVVWMLFLKMKFVGMFVLLSVDEMCQQLRDWLDLFLNHSVPSSLLILSRYKQKCGCVLRASMVSRKENGKLHSASTDPLLKILLLRASKCITKVAHPLPKTLMCFIFVVVRNFGNLIITVIEN</sequence>
<proteinExistence type="predicted"/>